<dbReference type="AlphaFoldDB" id="A0A0D1APS4"/>
<name>A0A0D1APS4_CLOBO</name>
<comment type="caution">
    <text evidence="1">The sequence shown here is derived from an EMBL/GenBank/DDBJ whole genome shotgun (WGS) entry which is preliminary data.</text>
</comment>
<dbReference type="HOGENOM" id="CLU_083246_0_0_9"/>
<dbReference type="PIRSF" id="PIRSF011575">
    <property type="entry name" value="YabG"/>
    <property type="match status" value="1"/>
</dbReference>
<dbReference type="Proteomes" id="UP000032250">
    <property type="component" value="Unassembled WGS sequence"/>
</dbReference>
<dbReference type="NCBIfam" id="TIGR02855">
    <property type="entry name" value="spore_yabG"/>
    <property type="match status" value="1"/>
</dbReference>
<evidence type="ECO:0000313" key="2">
    <source>
        <dbReference type="Proteomes" id="UP000032250"/>
    </source>
</evidence>
<dbReference type="InterPro" id="IPR008764">
    <property type="entry name" value="Peptidase_U57"/>
</dbReference>
<accession>A0A0D1APS4</accession>
<organism evidence="1 2">
    <name type="scientific">Clostridium botulinum B2 450</name>
    <dbReference type="NCBI Taxonomy" id="1379739"/>
    <lineage>
        <taxon>Bacteria</taxon>
        <taxon>Bacillati</taxon>
        <taxon>Bacillota</taxon>
        <taxon>Clostridia</taxon>
        <taxon>Eubacteriales</taxon>
        <taxon>Clostridiaceae</taxon>
        <taxon>Clostridium</taxon>
    </lineage>
</organism>
<reference evidence="1 2" key="1">
    <citation type="submission" date="2014-06" db="EMBL/GenBank/DDBJ databases">
        <title>Genome characterization of distinct group I Clostridium botulinum lineages.</title>
        <authorList>
            <person name="Giordani F."/>
            <person name="Anselmo A."/>
            <person name="Fillo S."/>
            <person name="Palozzi A.M."/>
            <person name="Fortunato A."/>
            <person name="Gentile B."/>
            <person name="Ciammaruconi A."/>
            <person name="Anniballi F."/>
            <person name="De Medici D."/>
            <person name="Lista F."/>
        </authorList>
    </citation>
    <scope>NUCLEOTIDE SEQUENCE [LARGE SCALE GENOMIC DNA]</scope>
    <source>
        <strain evidence="1 2">B2 450</strain>
    </source>
</reference>
<evidence type="ECO:0000313" key="1">
    <source>
        <dbReference type="EMBL" id="KIS25109.1"/>
    </source>
</evidence>
<dbReference type="OrthoDB" id="9785306at2"/>
<gene>
    <name evidence="1" type="ORF">N495_00590</name>
</gene>
<dbReference type="PATRIC" id="fig|1379739.3.peg.418"/>
<dbReference type="Pfam" id="PF05582">
    <property type="entry name" value="Peptidase_U57"/>
    <property type="match status" value="1"/>
</dbReference>
<proteinExistence type="predicted"/>
<sequence>MEIGDIVVRKSYKKDITFKIIDIKQEEDREIYTLKGVNVRIIADSPYEDLEEVSVATMTKKEEVFTSKVNDSIKKILDDRKFRGEAKGKHLNKKSKIEKMYRTNKNIKTKELYFGRPGKILHVDGDSEYLDTCLKVYKQLQLDVVGETVLEKEQPNKVLNLVKLYKPDIVVITGHDAVLKETENYTDINNYRNSKYFVKTVGVLRDYERSYDDLIIFAGACQSCYEAILDAGANYASSPGRVLIHCLDPVFLCEKIAYTNISNIVSIEDALENTITGIKGIGGLQTRGKYREGFPKSEYV</sequence>
<protein>
    <submittedName>
        <fullName evidence="1">Peptidase</fullName>
    </submittedName>
</protein>
<dbReference type="RefSeq" id="WP_003487928.1">
    <property type="nucleotide sequence ID" value="NZ_JXSU01000006.1"/>
</dbReference>
<dbReference type="EMBL" id="JXSU01000006">
    <property type="protein sequence ID" value="KIS25109.1"/>
    <property type="molecule type" value="Genomic_DNA"/>
</dbReference>